<evidence type="ECO:0000259" key="7">
    <source>
        <dbReference type="Pfam" id="PF04658"/>
    </source>
</evidence>
<dbReference type="GO" id="GO:0005669">
    <property type="term" value="C:transcription factor TFIID complex"/>
    <property type="evidence" value="ECO:0007669"/>
    <property type="project" value="InterPro"/>
</dbReference>
<feature type="domain" description="TAFII55 protein conserved region" evidence="7">
    <location>
        <begin position="72"/>
        <end position="107"/>
    </location>
</feature>
<evidence type="ECO:0000256" key="4">
    <source>
        <dbReference type="ARBA" id="ARBA00023163"/>
    </source>
</evidence>
<dbReference type="InterPro" id="IPR006751">
    <property type="entry name" value="TAFII55_prot_cons_reg"/>
</dbReference>
<gene>
    <name evidence="8" type="ORF">Dsin_011560</name>
</gene>
<evidence type="ECO:0000256" key="2">
    <source>
        <dbReference type="ARBA" id="ARBA00009368"/>
    </source>
</evidence>
<evidence type="ECO:0000313" key="9">
    <source>
        <dbReference type="Proteomes" id="UP001281410"/>
    </source>
</evidence>
<dbReference type="Proteomes" id="UP001281410">
    <property type="component" value="Unassembled WGS sequence"/>
</dbReference>
<sequence>MMSPEKRRPTTAPTNSGRQPTRGSAKNNPHLGGSDADDPPLSAGLDQLTRKKAGLIQDPSIYIWCDRILNTINDGRSGTFVIGYDHFAVSLVDLPCTVESFKTYDDRYGGL</sequence>
<protein>
    <recommendedName>
        <fullName evidence="7">TAFII55 protein conserved region domain-containing protein</fullName>
    </recommendedName>
</protein>
<dbReference type="GO" id="GO:0016251">
    <property type="term" value="F:RNA polymerase II general transcription initiation factor activity"/>
    <property type="evidence" value="ECO:0007669"/>
    <property type="project" value="TreeGrafter"/>
</dbReference>
<feature type="region of interest" description="Disordered" evidence="6">
    <location>
        <begin position="1"/>
        <end position="45"/>
    </location>
</feature>
<dbReference type="EMBL" id="JANJYJ010000003">
    <property type="protein sequence ID" value="KAK3224535.1"/>
    <property type="molecule type" value="Genomic_DNA"/>
</dbReference>
<keyword evidence="5" id="KW-0539">Nucleus</keyword>
<comment type="subcellular location">
    <subcellularLocation>
        <location evidence="1">Nucleus</location>
    </subcellularLocation>
</comment>
<evidence type="ECO:0000256" key="1">
    <source>
        <dbReference type="ARBA" id="ARBA00004123"/>
    </source>
</evidence>
<dbReference type="PANTHER" id="PTHR12228">
    <property type="entry name" value="TRANSCRIPTION INITIATION FACTOR TFIID 55 KD SUBUNIT-RELATED"/>
    <property type="match status" value="1"/>
</dbReference>
<keyword evidence="3" id="KW-0805">Transcription regulation</keyword>
<evidence type="ECO:0000256" key="3">
    <source>
        <dbReference type="ARBA" id="ARBA00023015"/>
    </source>
</evidence>
<dbReference type="Pfam" id="PF04658">
    <property type="entry name" value="TAFII55_N"/>
    <property type="match status" value="1"/>
</dbReference>
<dbReference type="AlphaFoldDB" id="A0AAE0AVI9"/>
<dbReference type="PANTHER" id="PTHR12228:SF0">
    <property type="entry name" value="TATA-BOX BINDING PROTEIN ASSOCIATED FACTOR 7"/>
    <property type="match status" value="1"/>
</dbReference>
<reference evidence="8" key="1">
    <citation type="journal article" date="2023" name="Plant J.">
        <title>Genome sequences and population genomics provide insights into the demographic history, inbreeding, and mutation load of two 'living fossil' tree species of Dipteronia.</title>
        <authorList>
            <person name="Feng Y."/>
            <person name="Comes H.P."/>
            <person name="Chen J."/>
            <person name="Zhu S."/>
            <person name="Lu R."/>
            <person name="Zhang X."/>
            <person name="Li P."/>
            <person name="Qiu J."/>
            <person name="Olsen K.M."/>
            <person name="Qiu Y."/>
        </authorList>
    </citation>
    <scope>NUCLEOTIDE SEQUENCE</scope>
    <source>
        <strain evidence="8">NBL</strain>
    </source>
</reference>
<comment type="caution">
    <text evidence="8">The sequence shown here is derived from an EMBL/GenBank/DDBJ whole genome shotgun (WGS) entry which is preliminary data.</text>
</comment>
<name>A0AAE0AVI9_9ROSI</name>
<proteinExistence type="inferred from homology"/>
<dbReference type="GO" id="GO:0051123">
    <property type="term" value="P:RNA polymerase II preinitiation complex assembly"/>
    <property type="evidence" value="ECO:0007669"/>
    <property type="project" value="TreeGrafter"/>
</dbReference>
<comment type="similarity">
    <text evidence="2">Belongs to the TAF7 family.</text>
</comment>
<evidence type="ECO:0000313" key="8">
    <source>
        <dbReference type="EMBL" id="KAK3224535.1"/>
    </source>
</evidence>
<keyword evidence="4" id="KW-0804">Transcription</keyword>
<organism evidence="8 9">
    <name type="scientific">Dipteronia sinensis</name>
    <dbReference type="NCBI Taxonomy" id="43782"/>
    <lineage>
        <taxon>Eukaryota</taxon>
        <taxon>Viridiplantae</taxon>
        <taxon>Streptophyta</taxon>
        <taxon>Embryophyta</taxon>
        <taxon>Tracheophyta</taxon>
        <taxon>Spermatophyta</taxon>
        <taxon>Magnoliopsida</taxon>
        <taxon>eudicotyledons</taxon>
        <taxon>Gunneridae</taxon>
        <taxon>Pentapetalae</taxon>
        <taxon>rosids</taxon>
        <taxon>malvids</taxon>
        <taxon>Sapindales</taxon>
        <taxon>Sapindaceae</taxon>
        <taxon>Hippocastanoideae</taxon>
        <taxon>Acereae</taxon>
        <taxon>Dipteronia</taxon>
    </lineage>
</organism>
<accession>A0AAE0AVI9</accession>
<keyword evidence="9" id="KW-1185">Reference proteome</keyword>
<feature type="compositionally biased region" description="Polar residues" evidence="6">
    <location>
        <begin position="11"/>
        <end position="27"/>
    </location>
</feature>
<evidence type="ECO:0000256" key="5">
    <source>
        <dbReference type="ARBA" id="ARBA00023242"/>
    </source>
</evidence>
<dbReference type="InterPro" id="IPR037817">
    <property type="entry name" value="TAF7"/>
</dbReference>
<evidence type="ECO:0000256" key="6">
    <source>
        <dbReference type="SAM" id="MobiDB-lite"/>
    </source>
</evidence>